<dbReference type="PANTHER" id="PTHR11328">
    <property type="entry name" value="MAJOR FACILITATOR SUPERFAMILY DOMAIN-CONTAINING PROTEIN"/>
    <property type="match status" value="1"/>
</dbReference>
<dbReference type="GO" id="GO:0005886">
    <property type="term" value="C:plasma membrane"/>
    <property type="evidence" value="ECO:0007669"/>
    <property type="project" value="TreeGrafter"/>
</dbReference>
<comment type="caution">
    <text evidence="4">The sequence shown here is derived from an EMBL/GenBank/DDBJ whole genome shotgun (WGS) entry which is preliminary data.</text>
</comment>
<feature type="transmembrane region" description="Helical" evidence="3">
    <location>
        <begin position="532"/>
        <end position="552"/>
    </location>
</feature>
<feature type="transmembrane region" description="Helical" evidence="3">
    <location>
        <begin position="491"/>
        <end position="512"/>
    </location>
</feature>
<feature type="transmembrane region" description="Helical" evidence="3">
    <location>
        <begin position="210"/>
        <end position="232"/>
    </location>
</feature>
<evidence type="ECO:0000313" key="4">
    <source>
        <dbReference type="EMBL" id="KAG8188880.1"/>
    </source>
</evidence>
<evidence type="ECO:0000256" key="1">
    <source>
        <dbReference type="ARBA" id="ARBA00008335"/>
    </source>
</evidence>
<keyword evidence="3" id="KW-0472">Membrane</keyword>
<dbReference type="Gene3D" id="1.20.1250.20">
    <property type="entry name" value="MFS general substrate transporter like domains"/>
    <property type="match status" value="2"/>
</dbReference>
<feature type="transmembrane region" description="Helical" evidence="3">
    <location>
        <begin position="181"/>
        <end position="198"/>
    </location>
</feature>
<organism evidence="4 5">
    <name type="scientific">Oedothorax gibbosus</name>
    <dbReference type="NCBI Taxonomy" id="931172"/>
    <lineage>
        <taxon>Eukaryota</taxon>
        <taxon>Metazoa</taxon>
        <taxon>Ecdysozoa</taxon>
        <taxon>Arthropoda</taxon>
        <taxon>Chelicerata</taxon>
        <taxon>Arachnida</taxon>
        <taxon>Araneae</taxon>
        <taxon>Araneomorphae</taxon>
        <taxon>Entelegynae</taxon>
        <taxon>Araneoidea</taxon>
        <taxon>Linyphiidae</taxon>
        <taxon>Erigoninae</taxon>
        <taxon>Oedothorax</taxon>
    </lineage>
</organism>
<keyword evidence="3" id="KW-1133">Transmembrane helix</keyword>
<evidence type="ECO:0000256" key="2">
    <source>
        <dbReference type="SAM" id="MobiDB-lite"/>
    </source>
</evidence>
<dbReference type="SUPFAM" id="SSF103473">
    <property type="entry name" value="MFS general substrate transporter"/>
    <property type="match status" value="1"/>
</dbReference>
<dbReference type="Pfam" id="PF13347">
    <property type="entry name" value="MFS_2"/>
    <property type="match status" value="1"/>
</dbReference>
<keyword evidence="5" id="KW-1185">Reference proteome</keyword>
<feature type="region of interest" description="Disordered" evidence="2">
    <location>
        <begin position="323"/>
        <end position="344"/>
    </location>
</feature>
<comment type="similarity">
    <text evidence="1">Belongs to the major facilitator superfamily.</text>
</comment>
<feature type="transmembrane region" description="Helical" evidence="3">
    <location>
        <begin position="294"/>
        <end position="317"/>
    </location>
</feature>
<feature type="transmembrane region" description="Helical" evidence="3">
    <location>
        <begin position="398"/>
        <end position="416"/>
    </location>
</feature>
<protein>
    <recommendedName>
        <fullName evidence="6">Major facilitator superfamily domain-containing protein 12</fullName>
    </recommendedName>
</protein>
<feature type="transmembrane region" description="Helical" evidence="3">
    <location>
        <begin position="253"/>
        <end position="274"/>
    </location>
</feature>
<reference evidence="4 5" key="1">
    <citation type="journal article" date="2022" name="Nat. Ecol. Evol.">
        <title>A masculinizing supergene underlies an exaggerated male reproductive morph in a spider.</title>
        <authorList>
            <person name="Hendrickx F."/>
            <person name="De Corte Z."/>
            <person name="Sonet G."/>
            <person name="Van Belleghem S.M."/>
            <person name="Kostlbacher S."/>
            <person name="Vangestel C."/>
        </authorList>
    </citation>
    <scope>NUCLEOTIDE SEQUENCE [LARGE SCALE GENOMIC DNA]</scope>
    <source>
        <strain evidence="4">W744_W776</strain>
    </source>
</reference>
<dbReference type="InterPro" id="IPR039672">
    <property type="entry name" value="MFS_2"/>
</dbReference>
<evidence type="ECO:0008006" key="6">
    <source>
        <dbReference type="Google" id="ProtNLM"/>
    </source>
</evidence>
<sequence length="598" mass="66121">MDITTIIITIIMSTMITIMITTTMNTMIIIMITITTSIMITTMVIIIIMDIIITMDIITVITTVIIIRDRLIKTLNVIHIRSVRKDFAREKLKAMDHPTRLPWSQRISFGVGHALNDLCASMWFSYLIVYLQLVLGFDSNYAGFVLLIGQVADAVATPLLGMEASKKAVTGVCKRYGKRKFLHFIGTVCVILSFPFIFSVCPGCENSSQLALTTMLVPLVIIFQFGWAAVQVSHLSLIPVITPHETERDFLNVFRYAIDIASDMGTYVIVWAVFDLTRKPTGSHHTITGEYADKFMLIVLIIVGIGAFFSIIFHLGVREVPKSPISSEENSYDEKMEKSPGSSEFPPFPENLSWRGWLKEVHFYQVGLIYTATRLFQNMSSVFMPLYLSESLKANDDFIAKIPLVMNLAGFAISCLLPKLFKVFSKKVTFMAGACAGVGACVWISVGEGESFHTQGIFGVGALMGAAASMLVVSSLSFTHDLIGTSSESGAFVYGCMSFWDKMANGIAGMVVQHMHAVHCDKCDWFYRDVMAYGVGGAAMFSSLILITLLPANLGVRQSAYNGAVNSKEIVNYQALEESNEGSTTREIQEVTAEEKKE</sequence>
<dbReference type="EMBL" id="JAFNEN010000228">
    <property type="protein sequence ID" value="KAG8188880.1"/>
    <property type="molecule type" value="Genomic_DNA"/>
</dbReference>
<proteinExistence type="inferred from homology"/>
<evidence type="ECO:0000256" key="3">
    <source>
        <dbReference type="SAM" id="Phobius"/>
    </source>
</evidence>
<feature type="transmembrane region" description="Helical" evidence="3">
    <location>
        <begin position="38"/>
        <end position="67"/>
    </location>
</feature>
<dbReference type="GO" id="GO:0008643">
    <property type="term" value="P:carbohydrate transport"/>
    <property type="evidence" value="ECO:0007669"/>
    <property type="project" value="InterPro"/>
</dbReference>
<dbReference type="AlphaFoldDB" id="A0AAV6UWM2"/>
<dbReference type="CDD" id="cd17491">
    <property type="entry name" value="MFS_MFSD12"/>
    <property type="match status" value="1"/>
</dbReference>
<dbReference type="InterPro" id="IPR036259">
    <property type="entry name" value="MFS_trans_sf"/>
</dbReference>
<name>A0AAV6UWM2_9ARAC</name>
<dbReference type="PANTHER" id="PTHR11328:SF28">
    <property type="entry name" value="MAJOR FACILITATOR SUPERFAMILY DOMAIN-CONTAINING PROTEIN 12"/>
    <property type="match status" value="1"/>
</dbReference>
<feature type="transmembrane region" description="Helical" evidence="3">
    <location>
        <begin position="458"/>
        <end position="479"/>
    </location>
</feature>
<feature type="transmembrane region" description="Helical" evidence="3">
    <location>
        <begin position="428"/>
        <end position="446"/>
    </location>
</feature>
<accession>A0AAV6UWM2</accession>
<feature type="transmembrane region" description="Helical" evidence="3">
    <location>
        <begin position="7"/>
        <end position="32"/>
    </location>
</feature>
<keyword evidence="3" id="KW-0812">Transmembrane</keyword>
<dbReference type="Proteomes" id="UP000827092">
    <property type="component" value="Unassembled WGS sequence"/>
</dbReference>
<gene>
    <name evidence="4" type="ORF">JTE90_018285</name>
</gene>
<evidence type="ECO:0000313" key="5">
    <source>
        <dbReference type="Proteomes" id="UP000827092"/>
    </source>
</evidence>
<dbReference type="GO" id="GO:0015293">
    <property type="term" value="F:symporter activity"/>
    <property type="evidence" value="ECO:0007669"/>
    <property type="project" value="InterPro"/>
</dbReference>